<evidence type="ECO:0000256" key="5">
    <source>
        <dbReference type="ARBA" id="ARBA00022729"/>
    </source>
</evidence>
<keyword evidence="3 8" id="KW-1134">Transmembrane beta strand</keyword>
<evidence type="ECO:0000259" key="9">
    <source>
        <dbReference type="Pfam" id="PF07715"/>
    </source>
</evidence>
<reference evidence="10 11" key="1">
    <citation type="submission" date="2016-10" db="EMBL/GenBank/DDBJ databases">
        <authorList>
            <person name="de Groot N.N."/>
        </authorList>
    </citation>
    <scope>NUCLEOTIDE SEQUENCE [LARGE SCALE GENOMIC DNA]</scope>
    <source>
        <strain>GEY</strain>
        <strain evidence="11">DSM 9560</strain>
    </source>
</reference>
<feature type="domain" description="TonB-dependent receptor plug" evidence="9">
    <location>
        <begin position="63"/>
        <end position="180"/>
    </location>
</feature>
<gene>
    <name evidence="10" type="ORF">SAMN04488541_102730</name>
</gene>
<name>A0A1I2I0P7_9BACT</name>
<keyword evidence="6 8" id="KW-0472">Membrane</keyword>
<evidence type="ECO:0000256" key="3">
    <source>
        <dbReference type="ARBA" id="ARBA00022452"/>
    </source>
</evidence>
<dbReference type="GO" id="GO:0009279">
    <property type="term" value="C:cell outer membrane"/>
    <property type="evidence" value="ECO:0007669"/>
    <property type="project" value="UniProtKB-SubCell"/>
</dbReference>
<keyword evidence="11" id="KW-1185">Reference proteome</keyword>
<accession>A0A1I2I0P7</accession>
<dbReference type="PANTHER" id="PTHR30069:SF29">
    <property type="entry name" value="HEMOGLOBIN AND HEMOGLOBIN-HAPTOGLOBIN-BINDING PROTEIN 1-RELATED"/>
    <property type="match status" value="1"/>
</dbReference>
<organism evidence="10 11">
    <name type="scientific">Thermoflexibacter ruber</name>
    <dbReference type="NCBI Taxonomy" id="1003"/>
    <lineage>
        <taxon>Bacteria</taxon>
        <taxon>Pseudomonadati</taxon>
        <taxon>Bacteroidota</taxon>
        <taxon>Cytophagia</taxon>
        <taxon>Cytophagales</taxon>
        <taxon>Thermoflexibacteraceae</taxon>
        <taxon>Thermoflexibacter</taxon>
    </lineage>
</organism>
<dbReference type="SUPFAM" id="SSF56935">
    <property type="entry name" value="Porins"/>
    <property type="match status" value="1"/>
</dbReference>
<dbReference type="Gene3D" id="2.170.130.10">
    <property type="entry name" value="TonB-dependent receptor, plug domain"/>
    <property type="match status" value="1"/>
</dbReference>
<dbReference type="InterPro" id="IPR037066">
    <property type="entry name" value="Plug_dom_sf"/>
</dbReference>
<dbReference type="Pfam" id="PF07715">
    <property type="entry name" value="Plug"/>
    <property type="match status" value="1"/>
</dbReference>
<sequence>MFLYRYLIVLFFLFVFLVKEGYAQTDTLPKLLETPVQSILKLPVRGLRGLEIVSASKKSESIFDAPVAIAAITREEIQQAGALSIMEALRLLPGMIVREVSSGNYDINVRGLNNMPPGSDFYAADNSNTLVMIDNRPIYNYFSGGTFWEALPIDIHDIERIELVRGASSALYGSNAVTGVIHIITRKLNREGFSTSGNLEYGSLGTVRASASGGYAPSPKLQVMASFNYTQRKRTTDEFYSLVSQRYLNPINSAVGIPSYQIGSSVIKGYESVLRKYPQLDVSMDRYGFNTFFNYTPNTNVSIDATLGLEDSYSVRTFAENRYTPLSAMTSQTKYIDLRSRLKDGDIQLSYWFGKQRPGIEAIGAAYDFGVLDLQADYNLTWKRFNLKPSFSYRNSIYDDSKYFTNQDVETGLISGRKGISIISPSMRLDYTHKNLRLIAAALYSKFSTPDAGYLSYQLIGTYKVKEKHIFRAVYAQANRGAFITQIFANYRSALRQTSATTFTYDMVSGNENLTLMTSKSVEIGYRFQAQDKLSIDVDFFRSDAKDYGALIARVDNINEPTRRIQRRALFQTKIPARGIQRGVTLTFAYNFSSKLQTRLFFTLQQTEVKDYSPSNFDVSFNPTINYLVLSNIDNYKGTPRLYGGFVFNYAINKFNINLNGYYFDQQELTHISDSFLNRPSIRCIIESKLLLNLKVGYRPFKQFLFYANVRNILQQDTFEYYFTDRVGSTVSGGINYDF</sequence>
<dbReference type="PROSITE" id="PS52016">
    <property type="entry name" value="TONB_DEPENDENT_REC_3"/>
    <property type="match status" value="1"/>
</dbReference>
<dbReference type="Gene3D" id="2.40.170.20">
    <property type="entry name" value="TonB-dependent receptor, beta-barrel domain"/>
    <property type="match status" value="1"/>
</dbReference>
<keyword evidence="4 8" id="KW-0812">Transmembrane</keyword>
<protein>
    <submittedName>
        <fullName evidence="10">Iron complex outermembrane recepter protein</fullName>
    </submittedName>
</protein>
<dbReference type="AlphaFoldDB" id="A0A1I2I0P7"/>
<evidence type="ECO:0000256" key="2">
    <source>
        <dbReference type="ARBA" id="ARBA00022448"/>
    </source>
</evidence>
<evidence type="ECO:0000256" key="1">
    <source>
        <dbReference type="ARBA" id="ARBA00004571"/>
    </source>
</evidence>
<keyword evidence="2 8" id="KW-0813">Transport</keyword>
<evidence type="ECO:0000256" key="6">
    <source>
        <dbReference type="ARBA" id="ARBA00023136"/>
    </source>
</evidence>
<dbReference type="InterPro" id="IPR012910">
    <property type="entry name" value="Plug_dom"/>
</dbReference>
<evidence type="ECO:0000256" key="4">
    <source>
        <dbReference type="ARBA" id="ARBA00022692"/>
    </source>
</evidence>
<evidence type="ECO:0000256" key="7">
    <source>
        <dbReference type="ARBA" id="ARBA00023237"/>
    </source>
</evidence>
<comment type="similarity">
    <text evidence="8">Belongs to the TonB-dependent receptor family.</text>
</comment>
<evidence type="ECO:0000313" key="11">
    <source>
        <dbReference type="Proteomes" id="UP000199513"/>
    </source>
</evidence>
<dbReference type="OrthoDB" id="9764669at2"/>
<dbReference type="EMBL" id="FONY01000027">
    <property type="protein sequence ID" value="SFF34466.1"/>
    <property type="molecule type" value="Genomic_DNA"/>
</dbReference>
<comment type="subcellular location">
    <subcellularLocation>
        <location evidence="1 8">Cell outer membrane</location>
        <topology evidence="1 8">Multi-pass membrane protein</topology>
    </subcellularLocation>
</comment>
<evidence type="ECO:0000256" key="8">
    <source>
        <dbReference type="PROSITE-ProRule" id="PRU01360"/>
    </source>
</evidence>
<keyword evidence="5" id="KW-0732">Signal</keyword>
<dbReference type="InterPro" id="IPR036942">
    <property type="entry name" value="Beta-barrel_TonB_sf"/>
</dbReference>
<dbReference type="PANTHER" id="PTHR30069">
    <property type="entry name" value="TONB-DEPENDENT OUTER MEMBRANE RECEPTOR"/>
    <property type="match status" value="1"/>
</dbReference>
<dbReference type="RefSeq" id="WP_091547994.1">
    <property type="nucleotide sequence ID" value="NZ_FONY01000027.1"/>
</dbReference>
<dbReference type="InterPro" id="IPR039426">
    <property type="entry name" value="TonB-dep_rcpt-like"/>
</dbReference>
<dbReference type="STRING" id="1003.SAMN04488541_102730"/>
<proteinExistence type="inferred from homology"/>
<dbReference type="GO" id="GO:0015344">
    <property type="term" value="F:siderophore uptake transmembrane transporter activity"/>
    <property type="evidence" value="ECO:0007669"/>
    <property type="project" value="TreeGrafter"/>
</dbReference>
<keyword evidence="7 8" id="KW-0998">Cell outer membrane</keyword>
<evidence type="ECO:0000313" key="10">
    <source>
        <dbReference type="EMBL" id="SFF34466.1"/>
    </source>
</evidence>
<dbReference type="Proteomes" id="UP000199513">
    <property type="component" value="Unassembled WGS sequence"/>
</dbReference>
<dbReference type="GO" id="GO:0044718">
    <property type="term" value="P:siderophore transmembrane transport"/>
    <property type="evidence" value="ECO:0007669"/>
    <property type="project" value="TreeGrafter"/>
</dbReference>